<comment type="caution">
    <text evidence="1">The sequence shown here is derived from an EMBL/GenBank/DDBJ whole genome shotgun (WGS) entry which is preliminary data.</text>
</comment>
<reference evidence="2" key="1">
    <citation type="journal article" date="2023" name="Nat. Plants">
        <title>Single-cell RNA sequencing provides a high-resolution roadmap for understanding the multicellular compartmentation of specialized metabolism.</title>
        <authorList>
            <person name="Sun S."/>
            <person name="Shen X."/>
            <person name="Li Y."/>
            <person name="Li Y."/>
            <person name="Wang S."/>
            <person name="Li R."/>
            <person name="Zhang H."/>
            <person name="Shen G."/>
            <person name="Guo B."/>
            <person name="Wei J."/>
            <person name="Xu J."/>
            <person name="St-Pierre B."/>
            <person name="Chen S."/>
            <person name="Sun C."/>
        </authorList>
    </citation>
    <scope>NUCLEOTIDE SEQUENCE [LARGE SCALE GENOMIC DNA]</scope>
</reference>
<evidence type="ECO:0000313" key="1">
    <source>
        <dbReference type="EMBL" id="KAI5653312.1"/>
    </source>
</evidence>
<dbReference type="EMBL" id="CM044707">
    <property type="protein sequence ID" value="KAI5653312.1"/>
    <property type="molecule type" value="Genomic_DNA"/>
</dbReference>
<sequence>MVEKRLMDISDIVSREIDRKNDDGDLVSKLDGYGRTLEVIRNLDSQGVEDRSSMKKELGLILEHLSISLSLNHSSLCYEVSLEELKCLLDSYTFQVNLIGDMCIIAFEGNLFLLVPSMTN</sequence>
<organism evidence="1 2">
    <name type="scientific">Catharanthus roseus</name>
    <name type="common">Madagascar periwinkle</name>
    <name type="synonym">Vinca rosea</name>
    <dbReference type="NCBI Taxonomy" id="4058"/>
    <lineage>
        <taxon>Eukaryota</taxon>
        <taxon>Viridiplantae</taxon>
        <taxon>Streptophyta</taxon>
        <taxon>Embryophyta</taxon>
        <taxon>Tracheophyta</taxon>
        <taxon>Spermatophyta</taxon>
        <taxon>Magnoliopsida</taxon>
        <taxon>eudicotyledons</taxon>
        <taxon>Gunneridae</taxon>
        <taxon>Pentapetalae</taxon>
        <taxon>asterids</taxon>
        <taxon>lamiids</taxon>
        <taxon>Gentianales</taxon>
        <taxon>Apocynaceae</taxon>
        <taxon>Rauvolfioideae</taxon>
        <taxon>Vinceae</taxon>
        <taxon>Catharanthinae</taxon>
        <taxon>Catharanthus</taxon>
    </lineage>
</organism>
<proteinExistence type="predicted"/>
<name>A0ACC0A026_CATRO</name>
<protein>
    <submittedName>
        <fullName evidence="1">Uncharacterized protein</fullName>
    </submittedName>
</protein>
<accession>A0ACC0A026</accession>
<evidence type="ECO:0000313" key="2">
    <source>
        <dbReference type="Proteomes" id="UP001060085"/>
    </source>
</evidence>
<dbReference type="Proteomes" id="UP001060085">
    <property type="component" value="Linkage Group LG07"/>
</dbReference>
<keyword evidence="2" id="KW-1185">Reference proteome</keyword>
<gene>
    <name evidence="1" type="ORF">M9H77_30499</name>
</gene>